<dbReference type="STRING" id="1147123.SAMN05443428_1466"/>
<dbReference type="SUPFAM" id="SSF46785">
    <property type="entry name" value="Winged helix' DNA-binding domain"/>
    <property type="match status" value="1"/>
</dbReference>
<dbReference type="InterPro" id="IPR011991">
    <property type="entry name" value="ArsR-like_HTH"/>
</dbReference>
<dbReference type="NCBIfam" id="NF033788">
    <property type="entry name" value="HTH_metalloreg"/>
    <property type="match status" value="1"/>
</dbReference>
<organism evidence="5 6">
    <name type="scientific">Caloramator quimbayensis</name>
    <dbReference type="NCBI Taxonomy" id="1147123"/>
    <lineage>
        <taxon>Bacteria</taxon>
        <taxon>Bacillati</taxon>
        <taxon>Bacillota</taxon>
        <taxon>Clostridia</taxon>
        <taxon>Eubacteriales</taxon>
        <taxon>Clostridiaceae</taxon>
        <taxon>Caloramator</taxon>
    </lineage>
</organism>
<feature type="domain" description="HTH arsR-type" evidence="4">
    <location>
        <begin position="1"/>
        <end position="92"/>
    </location>
</feature>
<evidence type="ECO:0000313" key="6">
    <source>
        <dbReference type="Proteomes" id="UP000190105"/>
    </source>
</evidence>
<keyword evidence="3" id="KW-0804">Transcription</keyword>
<dbReference type="GO" id="GO:0003677">
    <property type="term" value="F:DNA binding"/>
    <property type="evidence" value="ECO:0007669"/>
    <property type="project" value="UniProtKB-KW"/>
</dbReference>
<evidence type="ECO:0000256" key="1">
    <source>
        <dbReference type="ARBA" id="ARBA00023015"/>
    </source>
</evidence>
<protein>
    <submittedName>
        <fullName evidence="5">Transcriptional regulator, ArsR family</fullName>
    </submittedName>
</protein>
<dbReference type="PRINTS" id="PR00778">
    <property type="entry name" value="HTHARSR"/>
</dbReference>
<evidence type="ECO:0000256" key="2">
    <source>
        <dbReference type="ARBA" id="ARBA00023125"/>
    </source>
</evidence>
<dbReference type="EMBL" id="FUYH01000046">
    <property type="protein sequence ID" value="SKB00664.1"/>
    <property type="molecule type" value="Genomic_DNA"/>
</dbReference>
<name>A0A1T4YFX0_9CLOT</name>
<dbReference type="OrthoDB" id="9798835at2"/>
<dbReference type="Gene3D" id="1.10.10.10">
    <property type="entry name" value="Winged helix-like DNA-binding domain superfamily/Winged helix DNA-binding domain"/>
    <property type="match status" value="1"/>
</dbReference>
<reference evidence="6" key="1">
    <citation type="submission" date="2017-02" db="EMBL/GenBank/DDBJ databases">
        <authorList>
            <person name="Varghese N."/>
            <person name="Submissions S."/>
        </authorList>
    </citation>
    <scope>NUCLEOTIDE SEQUENCE [LARGE SCALE GENOMIC DNA]</scope>
    <source>
        <strain evidence="6">USBA 833</strain>
    </source>
</reference>
<dbReference type="GO" id="GO:0003700">
    <property type="term" value="F:DNA-binding transcription factor activity"/>
    <property type="evidence" value="ECO:0007669"/>
    <property type="project" value="InterPro"/>
</dbReference>
<dbReference type="InterPro" id="IPR051081">
    <property type="entry name" value="HTH_MetalResp_TranReg"/>
</dbReference>
<gene>
    <name evidence="5" type="ORF">SAMN05443428_1466</name>
</gene>
<sequence length="116" mass="13663">MVDLAEFLKALSDETRLRIMALLYQKEMCVCEICDVIGESQPKVSRHLAKLRDADLVRDERQSQWVFYYLNLENKTASEIMNTIIRNINEHSILNEDMQKLNEKVKQCKLCKREGK</sequence>
<dbReference type="PROSITE" id="PS50987">
    <property type="entry name" value="HTH_ARSR_2"/>
    <property type="match status" value="1"/>
</dbReference>
<dbReference type="AlphaFoldDB" id="A0A1T4YFX0"/>
<dbReference type="PANTHER" id="PTHR33154">
    <property type="entry name" value="TRANSCRIPTIONAL REGULATOR, ARSR FAMILY"/>
    <property type="match status" value="1"/>
</dbReference>
<keyword evidence="6" id="KW-1185">Reference proteome</keyword>
<dbReference type="PANTHER" id="PTHR33154:SF18">
    <property type="entry name" value="ARSENICAL RESISTANCE OPERON REPRESSOR"/>
    <property type="match status" value="1"/>
</dbReference>
<evidence type="ECO:0000313" key="5">
    <source>
        <dbReference type="EMBL" id="SKB00664.1"/>
    </source>
</evidence>
<keyword evidence="2" id="KW-0238">DNA-binding</keyword>
<accession>A0A1T4YFX0</accession>
<dbReference type="CDD" id="cd00090">
    <property type="entry name" value="HTH_ARSR"/>
    <property type="match status" value="1"/>
</dbReference>
<dbReference type="RefSeq" id="WP_078697859.1">
    <property type="nucleotide sequence ID" value="NZ_FUYH01000046.1"/>
</dbReference>
<dbReference type="InterPro" id="IPR036388">
    <property type="entry name" value="WH-like_DNA-bd_sf"/>
</dbReference>
<keyword evidence="1" id="KW-0805">Transcription regulation</keyword>
<dbReference type="SMART" id="SM00418">
    <property type="entry name" value="HTH_ARSR"/>
    <property type="match status" value="1"/>
</dbReference>
<evidence type="ECO:0000259" key="4">
    <source>
        <dbReference type="PROSITE" id="PS50987"/>
    </source>
</evidence>
<proteinExistence type="predicted"/>
<dbReference type="InterPro" id="IPR036390">
    <property type="entry name" value="WH_DNA-bd_sf"/>
</dbReference>
<dbReference type="InterPro" id="IPR001845">
    <property type="entry name" value="HTH_ArsR_DNA-bd_dom"/>
</dbReference>
<dbReference type="Proteomes" id="UP000190105">
    <property type="component" value="Unassembled WGS sequence"/>
</dbReference>
<dbReference type="Pfam" id="PF01022">
    <property type="entry name" value="HTH_5"/>
    <property type="match status" value="1"/>
</dbReference>
<evidence type="ECO:0000256" key="3">
    <source>
        <dbReference type="ARBA" id="ARBA00023163"/>
    </source>
</evidence>